<dbReference type="GO" id="GO:0016887">
    <property type="term" value="F:ATP hydrolysis activity"/>
    <property type="evidence" value="ECO:0007669"/>
    <property type="project" value="InterPro"/>
</dbReference>
<name>A0A6C2U473_PONDE</name>
<protein>
    <recommendedName>
        <fullName evidence="2">Rad50/SbcC-type AAA domain-containing protein</fullName>
    </recommendedName>
</protein>
<dbReference type="InterPro" id="IPR027417">
    <property type="entry name" value="P-loop_NTPase"/>
</dbReference>
<dbReference type="GO" id="GO:0000731">
    <property type="term" value="P:DNA synthesis involved in DNA repair"/>
    <property type="evidence" value="ECO:0007669"/>
    <property type="project" value="TreeGrafter"/>
</dbReference>
<dbReference type="Proteomes" id="UP000366872">
    <property type="component" value="Unassembled WGS sequence"/>
</dbReference>
<sequence>MKPITIDTLEIQNVKRIKAVRIDCTGNALTVVGGKNGQGKTSVLDSIAFALGGERHRPTNLKREGSIADAEIKLTMSNGLIVERKGKNAALKITDPNGGKTGQQLLNEFVSVLAIDLPKFIHATTSEKAKILLSILGIGDELENLERQERALFDSRHAHGQLADRKKKFAEEMPCFDGMPEVPVSAVELIQQQQTILAQNGENQRKRQRLADLEREHEQASVIIADLEKKIEEARQKREAIAVDLVDARKSSEQLQDESTAAIEAKLEEIETINAKVRANLDKAKAQDDAEALTTEYNDMTGKIEVIRTRRMELLNGADLPLPGLTVEGGELLYNGNKWDCMSGSEQLRVGTAIAQRLNPACGFVLIDKAEQFDLDTLREFGAHLESLGLQAIATRVSTGDECSIIIEDGEALDGAGEPPAVQKPAFNAGQF</sequence>
<organism evidence="3 4">
    <name type="scientific">Pontiella desulfatans</name>
    <dbReference type="NCBI Taxonomy" id="2750659"/>
    <lineage>
        <taxon>Bacteria</taxon>
        <taxon>Pseudomonadati</taxon>
        <taxon>Kiritimatiellota</taxon>
        <taxon>Kiritimatiellia</taxon>
        <taxon>Kiritimatiellales</taxon>
        <taxon>Pontiellaceae</taxon>
        <taxon>Pontiella</taxon>
    </lineage>
</organism>
<gene>
    <name evidence="3" type="ORF">PDESU_03339</name>
</gene>
<reference evidence="3 4" key="1">
    <citation type="submission" date="2019-04" db="EMBL/GenBank/DDBJ databases">
        <authorList>
            <person name="Van Vliet M D."/>
        </authorList>
    </citation>
    <scope>NUCLEOTIDE SEQUENCE [LARGE SCALE GENOMIC DNA]</scope>
    <source>
        <strain evidence="3 4">F1</strain>
    </source>
</reference>
<feature type="domain" description="Rad50/SbcC-type AAA" evidence="2">
    <location>
        <begin position="9"/>
        <end position="271"/>
    </location>
</feature>
<dbReference type="RefSeq" id="WP_136080398.1">
    <property type="nucleotide sequence ID" value="NZ_CAAHFG010000002.1"/>
</dbReference>
<accession>A0A6C2U473</accession>
<dbReference type="AlphaFoldDB" id="A0A6C2U473"/>
<dbReference type="Pfam" id="PF13476">
    <property type="entry name" value="AAA_23"/>
    <property type="match status" value="1"/>
</dbReference>
<evidence type="ECO:0000313" key="3">
    <source>
        <dbReference type="EMBL" id="VGO14770.1"/>
    </source>
</evidence>
<evidence type="ECO:0000256" key="1">
    <source>
        <dbReference type="SAM" id="Coils"/>
    </source>
</evidence>
<evidence type="ECO:0000313" key="4">
    <source>
        <dbReference type="Proteomes" id="UP000366872"/>
    </source>
</evidence>
<dbReference type="PANTHER" id="PTHR32182">
    <property type="entry name" value="DNA REPLICATION AND REPAIR PROTEIN RECF"/>
    <property type="match status" value="1"/>
</dbReference>
<dbReference type="GO" id="GO:0006302">
    <property type="term" value="P:double-strand break repair"/>
    <property type="evidence" value="ECO:0007669"/>
    <property type="project" value="InterPro"/>
</dbReference>
<dbReference type="Gene3D" id="3.40.50.300">
    <property type="entry name" value="P-loop containing nucleotide triphosphate hydrolases"/>
    <property type="match status" value="1"/>
</dbReference>
<dbReference type="InterPro" id="IPR038729">
    <property type="entry name" value="Rad50/SbcC_AAA"/>
</dbReference>
<keyword evidence="4" id="KW-1185">Reference proteome</keyword>
<keyword evidence="1" id="KW-0175">Coiled coil</keyword>
<dbReference type="SUPFAM" id="SSF52540">
    <property type="entry name" value="P-loop containing nucleoside triphosphate hydrolases"/>
    <property type="match status" value="1"/>
</dbReference>
<proteinExistence type="predicted"/>
<dbReference type="EMBL" id="CAAHFG010000002">
    <property type="protein sequence ID" value="VGO14770.1"/>
    <property type="molecule type" value="Genomic_DNA"/>
</dbReference>
<dbReference type="PANTHER" id="PTHR32182:SF0">
    <property type="entry name" value="DNA REPLICATION AND REPAIR PROTEIN RECF"/>
    <property type="match status" value="1"/>
</dbReference>
<evidence type="ECO:0000259" key="2">
    <source>
        <dbReference type="Pfam" id="PF13476"/>
    </source>
</evidence>
<feature type="coiled-coil region" evidence="1">
    <location>
        <begin position="196"/>
        <end position="303"/>
    </location>
</feature>